<dbReference type="InterPro" id="IPR051908">
    <property type="entry name" value="Ribosomal_N-acetyltransferase"/>
</dbReference>
<dbReference type="GO" id="GO:0008999">
    <property type="term" value="F:protein-N-terminal-alanine acetyltransferase activity"/>
    <property type="evidence" value="ECO:0007669"/>
    <property type="project" value="TreeGrafter"/>
</dbReference>
<gene>
    <name evidence="2" type="ORF">MUN33_10045</name>
</gene>
<evidence type="ECO:0000259" key="1">
    <source>
        <dbReference type="PROSITE" id="PS51186"/>
    </source>
</evidence>
<dbReference type="EMBL" id="JALIEA010000016">
    <property type="protein sequence ID" value="MCJ7859047.1"/>
    <property type="molecule type" value="Genomic_DNA"/>
</dbReference>
<dbReference type="AlphaFoldDB" id="A0A9X2AZZ0"/>
<protein>
    <submittedName>
        <fullName evidence="2">GNAT family N-acetyltransferase</fullName>
    </submittedName>
</protein>
<organism evidence="2 3">
    <name type="scientific">Corynebacterium kalidii</name>
    <dbReference type="NCBI Taxonomy" id="2931982"/>
    <lineage>
        <taxon>Bacteria</taxon>
        <taxon>Bacillati</taxon>
        <taxon>Actinomycetota</taxon>
        <taxon>Actinomycetes</taxon>
        <taxon>Mycobacteriales</taxon>
        <taxon>Corynebacteriaceae</taxon>
        <taxon>Corynebacterium</taxon>
    </lineage>
</organism>
<dbReference type="GO" id="GO:1990189">
    <property type="term" value="F:protein N-terminal-serine acetyltransferase activity"/>
    <property type="evidence" value="ECO:0007669"/>
    <property type="project" value="TreeGrafter"/>
</dbReference>
<comment type="caution">
    <text evidence="2">The sequence shown here is derived from an EMBL/GenBank/DDBJ whole genome shotgun (WGS) entry which is preliminary data.</text>
</comment>
<name>A0A9X2AZZ0_9CORY</name>
<dbReference type="PANTHER" id="PTHR43441">
    <property type="entry name" value="RIBOSOMAL-PROTEIN-SERINE ACETYLTRANSFERASE"/>
    <property type="match status" value="1"/>
</dbReference>
<evidence type="ECO:0000313" key="2">
    <source>
        <dbReference type="EMBL" id="MCJ7859047.1"/>
    </source>
</evidence>
<sequence length="195" mass="21349">MTDPDTPLSWPLPSADIVGDIVGGTGDGTALRLRAPVDSDLRGLVTSSRHEDSRRFTHLEEDYSRDDAAAFLRTMARSPVAMLWIVDDPDAPGGFGGTLEVRLVSREARCVELGYTTAPHLRGRGLMTAVVRLVTEFLFDYRVHRVQIKANPVNRASCAVAVNAGFRHEGTARDAEMLHGRFNDLDTFARLATDG</sequence>
<accession>A0A9X2AZZ0</accession>
<dbReference type="InterPro" id="IPR016181">
    <property type="entry name" value="Acyl_CoA_acyltransferase"/>
</dbReference>
<evidence type="ECO:0000313" key="3">
    <source>
        <dbReference type="Proteomes" id="UP001139207"/>
    </source>
</evidence>
<dbReference type="SUPFAM" id="SSF55729">
    <property type="entry name" value="Acyl-CoA N-acyltransferases (Nat)"/>
    <property type="match status" value="1"/>
</dbReference>
<dbReference type="PANTHER" id="PTHR43441:SF2">
    <property type="entry name" value="FAMILY ACETYLTRANSFERASE, PUTATIVE (AFU_ORTHOLOGUE AFUA_7G00850)-RELATED"/>
    <property type="match status" value="1"/>
</dbReference>
<reference evidence="2" key="1">
    <citation type="submission" date="2022-04" db="EMBL/GenBank/DDBJ databases">
        <title>Corynebacterium kalidii LD5P10.</title>
        <authorList>
            <person name="Sun J.Q."/>
        </authorList>
    </citation>
    <scope>NUCLEOTIDE SEQUENCE</scope>
    <source>
        <strain evidence="2">LD5P10</strain>
    </source>
</reference>
<proteinExistence type="predicted"/>
<dbReference type="PROSITE" id="PS51186">
    <property type="entry name" value="GNAT"/>
    <property type="match status" value="1"/>
</dbReference>
<dbReference type="Gene3D" id="3.40.630.30">
    <property type="match status" value="1"/>
</dbReference>
<dbReference type="Pfam" id="PF13302">
    <property type="entry name" value="Acetyltransf_3"/>
    <property type="match status" value="1"/>
</dbReference>
<dbReference type="Proteomes" id="UP001139207">
    <property type="component" value="Unassembled WGS sequence"/>
</dbReference>
<dbReference type="GO" id="GO:0005737">
    <property type="term" value="C:cytoplasm"/>
    <property type="evidence" value="ECO:0007669"/>
    <property type="project" value="TreeGrafter"/>
</dbReference>
<keyword evidence="3" id="KW-1185">Reference proteome</keyword>
<feature type="domain" description="N-acetyltransferase" evidence="1">
    <location>
        <begin position="43"/>
        <end position="184"/>
    </location>
</feature>
<dbReference type="RefSeq" id="WP_244804778.1">
    <property type="nucleotide sequence ID" value="NZ_JALIEA010000016.1"/>
</dbReference>
<dbReference type="InterPro" id="IPR000182">
    <property type="entry name" value="GNAT_dom"/>
</dbReference>